<dbReference type="PANTHER" id="PTHR37984">
    <property type="entry name" value="PROTEIN CBG26694"/>
    <property type="match status" value="1"/>
</dbReference>
<dbReference type="SUPFAM" id="SSF50630">
    <property type="entry name" value="Acid proteases"/>
    <property type="match status" value="1"/>
</dbReference>
<feature type="non-terminal residue" evidence="5">
    <location>
        <position position="552"/>
    </location>
</feature>
<dbReference type="EMBL" id="LGUB01000764">
    <property type="protein sequence ID" value="KRH92667.1"/>
    <property type="molecule type" value="Genomic_DNA"/>
</dbReference>
<dbReference type="VEuPathDB" id="MicrosporidiaDB:M153_36500001"/>
<keyword evidence="4" id="KW-0378">Hydrolase</keyword>
<keyword evidence="4" id="KW-0255">Endonuclease</keyword>
<keyword evidence="3" id="KW-0540">Nuclease</keyword>
<proteinExistence type="predicted"/>
<evidence type="ECO:0000313" key="5">
    <source>
        <dbReference type="EMBL" id="KRH92667.1"/>
    </source>
</evidence>
<protein>
    <submittedName>
        <fullName evidence="5">Transposable element</fullName>
    </submittedName>
</protein>
<dbReference type="Gene3D" id="2.40.70.10">
    <property type="entry name" value="Acid Proteases"/>
    <property type="match status" value="1"/>
</dbReference>
<reference evidence="5 6" key="1">
    <citation type="submission" date="2015-07" db="EMBL/GenBank/DDBJ databases">
        <title>The genome of Pseudoloma neurophilia, a relevant intracellular parasite of the zebrafish.</title>
        <authorList>
            <person name="Ndikumana S."/>
            <person name="Pelin A."/>
            <person name="Sanders J."/>
            <person name="Corradi N."/>
        </authorList>
    </citation>
    <scope>NUCLEOTIDE SEQUENCE [LARGE SCALE GENOMIC DNA]</scope>
    <source>
        <strain evidence="5 6">MK1</strain>
    </source>
</reference>
<dbReference type="SUPFAM" id="SSF56672">
    <property type="entry name" value="DNA/RNA polymerases"/>
    <property type="match status" value="1"/>
</dbReference>
<organism evidence="5 6">
    <name type="scientific">Pseudoloma neurophilia</name>
    <dbReference type="NCBI Taxonomy" id="146866"/>
    <lineage>
        <taxon>Eukaryota</taxon>
        <taxon>Fungi</taxon>
        <taxon>Fungi incertae sedis</taxon>
        <taxon>Microsporidia</taxon>
        <taxon>Pseudoloma</taxon>
    </lineage>
</organism>
<gene>
    <name evidence="5" type="ORF">M153_36500001</name>
</gene>
<evidence type="ECO:0000256" key="3">
    <source>
        <dbReference type="ARBA" id="ARBA00022722"/>
    </source>
</evidence>
<name>A0A0R0M2R1_9MICR</name>
<dbReference type="InterPro" id="IPR043502">
    <property type="entry name" value="DNA/RNA_pol_sf"/>
</dbReference>
<dbReference type="GO" id="GO:0004519">
    <property type="term" value="F:endonuclease activity"/>
    <property type="evidence" value="ECO:0007669"/>
    <property type="project" value="UniProtKB-KW"/>
</dbReference>
<dbReference type="CDD" id="cd01647">
    <property type="entry name" value="RT_LTR"/>
    <property type="match status" value="1"/>
</dbReference>
<dbReference type="GO" id="GO:0016779">
    <property type="term" value="F:nucleotidyltransferase activity"/>
    <property type="evidence" value="ECO:0007669"/>
    <property type="project" value="UniProtKB-KW"/>
</dbReference>
<evidence type="ECO:0000256" key="1">
    <source>
        <dbReference type="ARBA" id="ARBA00022679"/>
    </source>
</evidence>
<dbReference type="PANTHER" id="PTHR37984:SF5">
    <property type="entry name" value="PROTEIN NYNRIN-LIKE"/>
    <property type="match status" value="1"/>
</dbReference>
<dbReference type="InterPro" id="IPR043128">
    <property type="entry name" value="Rev_trsase/Diguanyl_cyclase"/>
</dbReference>
<feature type="non-terminal residue" evidence="5">
    <location>
        <position position="1"/>
    </location>
</feature>
<keyword evidence="6" id="KW-1185">Reference proteome</keyword>
<accession>A0A0R0M2R1</accession>
<evidence type="ECO:0000256" key="2">
    <source>
        <dbReference type="ARBA" id="ARBA00022695"/>
    </source>
</evidence>
<dbReference type="OrthoDB" id="3250101at2759"/>
<comment type="caution">
    <text evidence="5">The sequence shown here is derived from an EMBL/GenBank/DDBJ whole genome shotgun (WGS) entry which is preliminary data.</text>
</comment>
<evidence type="ECO:0000256" key="4">
    <source>
        <dbReference type="ARBA" id="ARBA00022759"/>
    </source>
</evidence>
<dbReference type="AlphaFoldDB" id="A0A0R0M2R1"/>
<dbReference type="InterPro" id="IPR021109">
    <property type="entry name" value="Peptidase_aspartic_dom_sf"/>
</dbReference>
<dbReference type="Gene3D" id="3.10.10.10">
    <property type="entry name" value="HIV Type 1 Reverse Transcriptase, subunit A, domain 1"/>
    <property type="match status" value="1"/>
</dbReference>
<dbReference type="CDD" id="cd00303">
    <property type="entry name" value="retropepsin_like"/>
    <property type="match status" value="1"/>
</dbReference>
<keyword evidence="2" id="KW-0548">Nucleotidyltransferase</keyword>
<dbReference type="Gene3D" id="3.30.70.270">
    <property type="match status" value="1"/>
</dbReference>
<dbReference type="Proteomes" id="UP000051530">
    <property type="component" value="Unassembled WGS sequence"/>
</dbReference>
<evidence type="ECO:0000313" key="6">
    <source>
        <dbReference type="Proteomes" id="UP000051530"/>
    </source>
</evidence>
<sequence length="552" mass="63577">ENIYKQTLKEKALGRIDGSLFGTKSYQKMEEIKIKYKVGKSKTEFERNLPILENLQQNIFYFRGKFEITSKRARWDEVENRTMLKEAVTDALLHLIENAVSTENAFDQILQTKYTTDCVLRVTQFAYGLKLKNFTTATEYVATIDACLKILDIHKNLQGDLLKDKRSEIFYNGLGNEVHTWAKSQGLYNPEDLLSRIESIGNSIITSIRRSLMNQTQFHSNHFNHKSTDSTNKPNSFKGKFNYEQQKKQTDEKKINELEKCPPLRFSEILVFMNGNRTKCLIDTGAEISLVLRNLVDTMNLKISPLNDKITLKMANNDTTVASKGVMFQIKNNSKTVKNTTDHQFVILEKSNSQIIFGTDLIHKLSIEFTFKDTGLYLMSSDTIHNPHEPIFDLTCETEISSISDFDTILLNYETALDHDKPIKGFKMKIDLTTDKPPESKYNRPTAQESIEADKVYDDLLEKEVIEKCNSLYSSPSFLREKASGKFNLIVDYTDLNTLIVPLNEYFPDIKEVFHEFAKAKIFSKIDLTQGFYQIEIAHEDRHKTAFSTHRG</sequence>
<dbReference type="Pfam" id="PF13975">
    <property type="entry name" value="gag-asp_proteas"/>
    <property type="match status" value="1"/>
</dbReference>
<keyword evidence="1" id="KW-0808">Transferase</keyword>
<dbReference type="InterPro" id="IPR050951">
    <property type="entry name" value="Retrovirus_Pol_polyprotein"/>
</dbReference>